<keyword evidence="2" id="KW-1185">Reference proteome</keyword>
<proteinExistence type="predicted"/>
<dbReference type="SUPFAM" id="SSF52047">
    <property type="entry name" value="RNI-like"/>
    <property type="match status" value="1"/>
</dbReference>
<evidence type="ECO:0008006" key="3">
    <source>
        <dbReference type="Google" id="ProtNLM"/>
    </source>
</evidence>
<dbReference type="Gene3D" id="3.80.10.10">
    <property type="entry name" value="Ribonuclease Inhibitor"/>
    <property type="match status" value="1"/>
</dbReference>
<name>A0AAD6UQY4_9AGAR</name>
<dbReference type="Proteomes" id="UP001219525">
    <property type="component" value="Unassembled WGS sequence"/>
</dbReference>
<dbReference type="EMBL" id="JARJCW010000151">
    <property type="protein sequence ID" value="KAJ7190365.1"/>
    <property type="molecule type" value="Genomic_DNA"/>
</dbReference>
<dbReference type="InterPro" id="IPR032675">
    <property type="entry name" value="LRR_dom_sf"/>
</dbReference>
<gene>
    <name evidence="1" type="ORF">GGX14DRAFT_605922</name>
</gene>
<accession>A0AAD6UQY4</accession>
<comment type="caution">
    <text evidence="1">The sequence shown here is derived from an EMBL/GenBank/DDBJ whole genome shotgun (WGS) entry which is preliminary data.</text>
</comment>
<reference evidence="1" key="1">
    <citation type="submission" date="2023-03" db="EMBL/GenBank/DDBJ databases">
        <title>Massive genome expansion in bonnet fungi (Mycena s.s.) driven by repeated elements and novel gene families across ecological guilds.</title>
        <authorList>
            <consortium name="Lawrence Berkeley National Laboratory"/>
            <person name="Harder C.B."/>
            <person name="Miyauchi S."/>
            <person name="Viragh M."/>
            <person name="Kuo A."/>
            <person name="Thoen E."/>
            <person name="Andreopoulos B."/>
            <person name="Lu D."/>
            <person name="Skrede I."/>
            <person name="Drula E."/>
            <person name="Henrissat B."/>
            <person name="Morin E."/>
            <person name="Kohler A."/>
            <person name="Barry K."/>
            <person name="LaButti K."/>
            <person name="Morin E."/>
            <person name="Salamov A."/>
            <person name="Lipzen A."/>
            <person name="Mereny Z."/>
            <person name="Hegedus B."/>
            <person name="Baldrian P."/>
            <person name="Stursova M."/>
            <person name="Weitz H."/>
            <person name="Taylor A."/>
            <person name="Grigoriev I.V."/>
            <person name="Nagy L.G."/>
            <person name="Martin F."/>
            <person name="Kauserud H."/>
        </authorList>
    </citation>
    <scope>NUCLEOTIDE SEQUENCE</scope>
    <source>
        <strain evidence="1">9144</strain>
    </source>
</reference>
<evidence type="ECO:0000313" key="1">
    <source>
        <dbReference type="EMBL" id="KAJ7190365.1"/>
    </source>
</evidence>
<evidence type="ECO:0000313" key="2">
    <source>
        <dbReference type="Proteomes" id="UP001219525"/>
    </source>
</evidence>
<protein>
    <recommendedName>
        <fullName evidence="3">F-box domain-containing protein</fullName>
    </recommendedName>
</protein>
<sequence>MHRCLQVPELVGLVCSHLAIEVLPQLESVRCGARDLAVLARTSTVFSSHALRLVWKSVALINLLRCLPSDYFRLTTTGAGYMKKYTMEPLRPLRASDWERVLVYAQHVKHLIADPDFADLSHIFPSVSHRLPKNMLPNLQGLHWMHLEHDFQFIDCFLAPQLTTIGIPHTSHAALRLLSNLALRCPQLKVLTLFPRGASDLRPLTVPAVSQCVRSLHSIETLIADIVDQPALEHLSRLSSVRYLRLGEVLPTLPALPRHAAPFPSLQNLYFSSLIESPTWFLEWCNKLPLVKFTAECAAFSTPDEVHRLFSAASAGISHLPLTEFEFSDDYSSFDSSDSANYLIRPQSLRSLFCFVNLKSVSVLSAVGIDLDDTTVTDMARSWPHIEHLELQSYYGNTSPRATLQCLEAFPKYCPHLTKLCIAFDATVIPTSQANLSLQCLQVLDVEASPISTILPVAQVLTRIFPTLRAILTIRDSFDGDEYWEEEVGPQALQYDRLWQDVVSLLSAHERPER</sequence>
<dbReference type="AlphaFoldDB" id="A0AAD6UQY4"/>
<organism evidence="1 2">
    <name type="scientific">Mycena pura</name>
    <dbReference type="NCBI Taxonomy" id="153505"/>
    <lineage>
        <taxon>Eukaryota</taxon>
        <taxon>Fungi</taxon>
        <taxon>Dikarya</taxon>
        <taxon>Basidiomycota</taxon>
        <taxon>Agaricomycotina</taxon>
        <taxon>Agaricomycetes</taxon>
        <taxon>Agaricomycetidae</taxon>
        <taxon>Agaricales</taxon>
        <taxon>Marasmiineae</taxon>
        <taxon>Mycenaceae</taxon>
        <taxon>Mycena</taxon>
    </lineage>
</organism>